<accession>A0A090E4L4</accession>
<organism evidence="1 2">
    <name type="scientific">Mesorhizobium plurifarium</name>
    <dbReference type="NCBI Taxonomy" id="69974"/>
    <lineage>
        <taxon>Bacteria</taxon>
        <taxon>Pseudomonadati</taxon>
        <taxon>Pseudomonadota</taxon>
        <taxon>Alphaproteobacteria</taxon>
        <taxon>Hyphomicrobiales</taxon>
        <taxon>Phyllobacteriaceae</taxon>
        <taxon>Mesorhizobium</taxon>
    </lineage>
</organism>
<name>A0A090E4L4_MESPL</name>
<gene>
    <name evidence="1" type="ORF">MPL3356_400069</name>
</gene>
<reference evidence="2" key="1">
    <citation type="submission" date="2014-08" db="EMBL/GenBank/DDBJ databases">
        <authorList>
            <person name="Moulin L."/>
        </authorList>
    </citation>
    <scope>NUCLEOTIDE SEQUENCE [LARGE SCALE GENOMIC DNA]</scope>
</reference>
<proteinExistence type="predicted"/>
<evidence type="ECO:0000313" key="1">
    <source>
        <dbReference type="EMBL" id="CDX24435.1"/>
    </source>
</evidence>
<dbReference type="EMBL" id="CCMZ01000035">
    <property type="protein sequence ID" value="CDX24435.1"/>
    <property type="molecule type" value="Genomic_DNA"/>
</dbReference>
<dbReference type="AlphaFoldDB" id="A0A090E4L4"/>
<keyword evidence="2" id="KW-1185">Reference proteome</keyword>
<protein>
    <submittedName>
        <fullName evidence="1">Uncharacterized protein</fullName>
    </submittedName>
</protein>
<sequence>MEADIKARLLASMNAGRLLVVCGAGLSMAAPSNLPSAKTVAERCFDKYQVESDPHCNVNLRGNLEALAEHFAGLNTLKSVFIEHLVPWNDFVRPANAGHAAVADFLITRAAAASISGNYDTLIERQAWDYGADFRGALDGDEAIVDAVRRGPLLKFHGCATRDRPATVWAPSQLQDPVIAARIEKSKIWMAAHLRQKDLLVVGFWSDWEYLNAVIGSALTDVDPLSVTVIDPSPVDALEEKAPDLWTIAHADNVTFTHVRASGADALDELRQAFSQSYVRQVLAAGRAIFEEKTGAACDPAWLDAAAFDSETLYDWRRDAEGVPRTRPATLRQPTNPEALGFFHLTLRRVGAVPQPGGYELNGQTIRVVNGAGAVLSSLRSKFIEPPSTWAPNIVVAVGATDLGVPANVIRSGKANDLVRPDAGGNWLDLSGAMAELGI</sequence>
<evidence type="ECO:0000313" key="2">
    <source>
        <dbReference type="Proteomes" id="UP000045285"/>
    </source>
</evidence>
<dbReference type="Proteomes" id="UP000045285">
    <property type="component" value="Unassembled WGS sequence"/>
</dbReference>